<dbReference type="EnsemblPlants" id="Ma01_t00660.1">
    <property type="protein sequence ID" value="Ma01_p00660.1"/>
    <property type="gene ID" value="Ma01_g00660"/>
</dbReference>
<name>A0A804HNU1_MUSAM</name>
<evidence type="ECO:0000313" key="1">
    <source>
        <dbReference type="EnsemblPlants" id="Ma01_p00660.1"/>
    </source>
</evidence>
<organism evidence="1 2">
    <name type="scientific">Musa acuminata subsp. malaccensis</name>
    <name type="common">Wild banana</name>
    <name type="synonym">Musa malaccensis</name>
    <dbReference type="NCBI Taxonomy" id="214687"/>
    <lineage>
        <taxon>Eukaryota</taxon>
        <taxon>Viridiplantae</taxon>
        <taxon>Streptophyta</taxon>
        <taxon>Embryophyta</taxon>
        <taxon>Tracheophyta</taxon>
        <taxon>Spermatophyta</taxon>
        <taxon>Magnoliopsida</taxon>
        <taxon>Liliopsida</taxon>
        <taxon>Zingiberales</taxon>
        <taxon>Musaceae</taxon>
        <taxon>Musa</taxon>
    </lineage>
</organism>
<dbReference type="Proteomes" id="UP000012960">
    <property type="component" value="Unplaced"/>
</dbReference>
<dbReference type="AlphaFoldDB" id="A0A804HNU1"/>
<evidence type="ECO:0000313" key="2">
    <source>
        <dbReference type="Proteomes" id="UP000012960"/>
    </source>
</evidence>
<reference evidence="1" key="1">
    <citation type="submission" date="2021-05" db="UniProtKB">
        <authorList>
            <consortium name="EnsemblPlants"/>
        </authorList>
    </citation>
    <scope>IDENTIFICATION</scope>
    <source>
        <strain evidence="1">subsp. malaccensis</strain>
    </source>
</reference>
<accession>A0A804HNU1</accession>
<sequence length="36" mass="3941">MILLQQSGSQSINPGETIWRLERIYHIGASNAKGTA</sequence>
<dbReference type="InParanoid" id="A0A804HNU1"/>
<protein>
    <submittedName>
        <fullName evidence="1">Uncharacterized protein</fullName>
    </submittedName>
</protein>
<proteinExistence type="predicted"/>
<keyword evidence="2" id="KW-1185">Reference proteome</keyword>
<dbReference type="Gramene" id="Ma01_t00660.1">
    <property type="protein sequence ID" value="Ma01_p00660.1"/>
    <property type="gene ID" value="Ma01_g00660"/>
</dbReference>